<dbReference type="AlphaFoldDB" id="A0A7W3MTB3"/>
<dbReference type="GO" id="GO:0004540">
    <property type="term" value="F:RNA nuclease activity"/>
    <property type="evidence" value="ECO:0007669"/>
    <property type="project" value="InterPro"/>
</dbReference>
<feature type="domain" description="NYN" evidence="1">
    <location>
        <begin position="2"/>
        <end position="158"/>
    </location>
</feature>
<dbReference type="Gene3D" id="3.40.50.1010">
    <property type="entry name" value="5'-nuclease"/>
    <property type="match status" value="1"/>
</dbReference>
<dbReference type="EMBL" id="JACJII010000001">
    <property type="protein sequence ID" value="MBA9001521.1"/>
    <property type="molecule type" value="Genomic_DNA"/>
</dbReference>
<evidence type="ECO:0000259" key="1">
    <source>
        <dbReference type="Pfam" id="PF01936"/>
    </source>
</evidence>
<proteinExistence type="predicted"/>
<comment type="caution">
    <text evidence="2">The sequence shown here is derived from an EMBL/GenBank/DDBJ whole genome shotgun (WGS) entry which is preliminary data.</text>
</comment>
<protein>
    <submittedName>
        <fullName evidence="2">Uncharacterized LabA/DUF88 family protein</fullName>
    </submittedName>
</protein>
<keyword evidence="3" id="KW-1185">Reference proteome</keyword>
<name>A0A7W3MTB3_9ACTN</name>
<dbReference type="Pfam" id="PF01936">
    <property type="entry name" value="NYN"/>
    <property type="match status" value="1"/>
</dbReference>
<reference evidence="2 3" key="1">
    <citation type="submission" date="2020-08" db="EMBL/GenBank/DDBJ databases">
        <title>Sequencing the genomes of 1000 actinobacteria strains.</title>
        <authorList>
            <person name="Klenk H.-P."/>
        </authorList>
    </citation>
    <scope>NUCLEOTIDE SEQUENCE [LARGE SCALE GENOMIC DNA]</scope>
    <source>
        <strain evidence="2 3">DSM 45823</strain>
    </source>
</reference>
<gene>
    <name evidence="2" type="ORF">HNR21_000403</name>
</gene>
<sequence>MLIDYQNIHLTARDLFAPPGTDARDTLVDPLAFAERLVEVRAERQQLPEQKNARLQAVKIYRGVPSNQREPQLYSANQRQAANWSRDPRVEITSRTLRYPANWGESWCQERPREKGIDVLVALDLVDLAQQGTYDVVILASHDTDMEPAIERALYRGRSKVETGGWQGGRRLKPGRRNVWHTALDGADFVKVRDRRNYW</sequence>
<organism evidence="2 3">
    <name type="scientific">Thermomonospora cellulosilytica</name>
    <dbReference type="NCBI Taxonomy" id="1411118"/>
    <lineage>
        <taxon>Bacteria</taxon>
        <taxon>Bacillati</taxon>
        <taxon>Actinomycetota</taxon>
        <taxon>Actinomycetes</taxon>
        <taxon>Streptosporangiales</taxon>
        <taxon>Thermomonosporaceae</taxon>
        <taxon>Thermomonospora</taxon>
    </lineage>
</organism>
<accession>A0A7W3MTB3</accession>
<dbReference type="InterPro" id="IPR021139">
    <property type="entry name" value="NYN"/>
</dbReference>
<evidence type="ECO:0000313" key="2">
    <source>
        <dbReference type="EMBL" id="MBA9001521.1"/>
    </source>
</evidence>
<dbReference type="Proteomes" id="UP000539313">
    <property type="component" value="Unassembled WGS sequence"/>
</dbReference>
<evidence type="ECO:0000313" key="3">
    <source>
        <dbReference type="Proteomes" id="UP000539313"/>
    </source>
</evidence>